<dbReference type="GO" id="GO:0008270">
    <property type="term" value="F:zinc ion binding"/>
    <property type="evidence" value="ECO:0007669"/>
    <property type="project" value="UniProtKB-KW"/>
</dbReference>
<keyword evidence="5" id="KW-1185">Reference proteome</keyword>
<dbReference type="AlphaFoldDB" id="A0A7M7P3T1"/>
<dbReference type="RefSeq" id="XP_030845856.1">
    <property type="nucleotide sequence ID" value="XM_030989996.1"/>
</dbReference>
<dbReference type="GeneID" id="115925946"/>
<dbReference type="InParanoid" id="A0A7M7P3T1"/>
<accession>A0A7M7P3T1</accession>
<dbReference type="Proteomes" id="UP000007110">
    <property type="component" value="Unassembled WGS sequence"/>
</dbReference>
<dbReference type="KEGG" id="spu:115925946"/>
<feature type="zinc finger region" description="C3H1-type" evidence="1">
    <location>
        <begin position="327"/>
        <end position="355"/>
    </location>
</feature>
<evidence type="ECO:0000313" key="5">
    <source>
        <dbReference type="Proteomes" id="UP000007110"/>
    </source>
</evidence>
<evidence type="ECO:0000313" key="4">
    <source>
        <dbReference type="EnsemblMetazoa" id="XP_030845856"/>
    </source>
</evidence>
<organism evidence="4 5">
    <name type="scientific">Strongylocentrotus purpuratus</name>
    <name type="common">Purple sea urchin</name>
    <dbReference type="NCBI Taxonomy" id="7668"/>
    <lineage>
        <taxon>Eukaryota</taxon>
        <taxon>Metazoa</taxon>
        <taxon>Echinodermata</taxon>
        <taxon>Eleutherozoa</taxon>
        <taxon>Echinozoa</taxon>
        <taxon>Echinoidea</taxon>
        <taxon>Euechinoidea</taxon>
        <taxon>Echinacea</taxon>
        <taxon>Camarodonta</taxon>
        <taxon>Echinidea</taxon>
        <taxon>Strongylocentrotidae</taxon>
        <taxon>Strongylocentrotus</taxon>
    </lineage>
</organism>
<dbReference type="InterPro" id="IPR000571">
    <property type="entry name" value="Znf_CCCH"/>
</dbReference>
<keyword evidence="1" id="KW-0479">Metal-binding</keyword>
<keyword evidence="1" id="KW-0863">Zinc-finger</keyword>
<feature type="region of interest" description="Disordered" evidence="2">
    <location>
        <begin position="1"/>
        <end position="53"/>
    </location>
</feature>
<name>A0A7M7P3T1_STRPU</name>
<evidence type="ECO:0000256" key="1">
    <source>
        <dbReference type="PROSITE-ProRule" id="PRU00723"/>
    </source>
</evidence>
<proteinExistence type="predicted"/>
<dbReference type="OrthoDB" id="10035003at2759"/>
<feature type="region of interest" description="Disordered" evidence="2">
    <location>
        <begin position="282"/>
        <end position="320"/>
    </location>
</feature>
<feature type="compositionally biased region" description="Polar residues" evidence="2">
    <location>
        <begin position="286"/>
        <end position="306"/>
    </location>
</feature>
<evidence type="ECO:0000256" key="2">
    <source>
        <dbReference type="SAM" id="MobiDB-lite"/>
    </source>
</evidence>
<evidence type="ECO:0000259" key="3">
    <source>
        <dbReference type="PROSITE" id="PS50103"/>
    </source>
</evidence>
<keyword evidence="1" id="KW-0862">Zinc</keyword>
<dbReference type="OMA" id="PEMAIDD"/>
<dbReference type="PANTHER" id="PTHR35558">
    <property type="entry name" value="SGNH_HYDRO DOMAIN-CONTAINING PROTEIN"/>
    <property type="match status" value="1"/>
</dbReference>
<reference evidence="4" key="2">
    <citation type="submission" date="2021-01" db="UniProtKB">
        <authorList>
            <consortium name="EnsemblMetazoa"/>
        </authorList>
    </citation>
    <scope>IDENTIFICATION</scope>
</reference>
<sequence>MPKSTKKTNQRVTSKAATKTTAKAKPRKRRASKATSPAQFPLPAASASNDDALPVVPARIQEPTINEEPGVQDGGVNGESWPEMAIDDFDTNPSMFTNEALVSPAPVTSTGVPTAFTPGTGFPVPGQPQMLAGVGDDLGSSIAVTLKEKIWRGEFIDLGALLSPSMSDPSVDEGLTLIFSPASANFQLRAPNRKTAITGIPQWTSAMLVFVSVYAERHTRRVRELLKYISIVRTAASCGYNWCDYDLQFRLRQARQPERSWAVVDAELWLLVATAYARPDTRENFRPSSGRQSQFRGAQRPRQQLSGPRRNGRSALNRVGYGSATASPRAQVCFAFNASGRCGRGRGCRYAHKCDRCGNTSHGSFACNRPQLAATKPSPSPNPN</sequence>
<dbReference type="PROSITE" id="PS50103">
    <property type="entry name" value="ZF_C3H1"/>
    <property type="match status" value="1"/>
</dbReference>
<dbReference type="EnsemblMetazoa" id="XM_030989996">
    <property type="protein sequence ID" value="XP_030845856"/>
    <property type="gene ID" value="LOC115925946"/>
</dbReference>
<reference evidence="5" key="1">
    <citation type="submission" date="2015-02" db="EMBL/GenBank/DDBJ databases">
        <title>Genome sequencing for Strongylocentrotus purpuratus.</title>
        <authorList>
            <person name="Murali S."/>
            <person name="Liu Y."/>
            <person name="Vee V."/>
            <person name="English A."/>
            <person name="Wang M."/>
            <person name="Skinner E."/>
            <person name="Han Y."/>
            <person name="Muzny D.M."/>
            <person name="Worley K.C."/>
            <person name="Gibbs R.A."/>
        </authorList>
    </citation>
    <scope>NUCLEOTIDE SEQUENCE</scope>
</reference>
<feature type="domain" description="C3H1-type" evidence="3">
    <location>
        <begin position="327"/>
        <end position="355"/>
    </location>
</feature>
<dbReference type="PANTHER" id="PTHR35558:SF1">
    <property type="entry name" value="ENDONUCLEASE_EXONUCLEASE_PHOSPHATASE DOMAIN-CONTAINING PROTEIN"/>
    <property type="match status" value="1"/>
</dbReference>
<feature type="region of interest" description="Disordered" evidence="2">
    <location>
        <begin position="61"/>
        <end position="80"/>
    </location>
</feature>
<feature type="compositionally biased region" description="Basic residues" evidence="2">
    <location>
        <begin position="22"/>
        <end position="32"/>
    </location>
</feature>
<protein>
    <recommendedName>
        <fullName evidence="3">C3H1-type domain-containing protein</fullName>
    </recommendedName>
</protein>